<feature type="domain" description="FAD-dependent oxidoreductase 2 FAD-binding" evidence="6">
    <location>
        <begin position="74"/>
        <end position="536"/>
    </location>
</feature>
<dbReference type="InterPro" id="IPR006311">
    <property type="entry name" value="TAT_signal"/>
</dbReference>
<comment type="cofactor">
    <cofactor evidence="1">
        <name>FAD</name>
        <dbReference type="ChEBI" id="CHEBI:57692"/>
    </cofactor>
</comment>
<dbReference type="RefSeq" id="WP_180963666.1">
    <property type="nucleotide sequence ID" value="NZ_DBFADM010000025.1"/>
</dbReference>
<evidence type="ECO:0000256" key="3">
    <source>
        <dbReference type="ARBA" id="ARBA00022827"/>
    </source>
</evidence>
<gene>
    <name evidence="7" type="ORF">AAA083_13575</name>
</gene>
<protein>
    <submittedName>
        <fullName evidence="7">FAD-dependent oxidoreductase</fullName>
    </submittedName>
</protein>
<dbReference type="NCBIfam" id="TIGR01409">
    <property type="entry name" value="TAT_signal_seq"/>
    <property type="match status" value="1"/>
</dbReference>
<accession>A0ABV1JH16</accession>
<name>A0ABV1JH16_9ACTN</name>
<dbReference type="SUPFAM" id="SSF56425">
    <property type="entry name" value="Succinate dehydrogenase/fumarate reductase flavoprotein, catalytic domain"/>
    <property type="match status" value="1"/>
</dbReference>
<dbReference type="PRINTS" id="PR00411">
    <property type="entry name" value="PNDRDTASEI"/>
</dbReference>
<dbReference type="EMBL" id="JBBNOP010000014">
    <property type="protein sequence ID" value="MEQ3364008.1"/>
    <property type="molecule type" value="Genomic_DNA"/>
</dbReference>
<evidence type="ECO:0000259" key="6">
    <source>
        <dbReference type="Pfam" id="PF00890"/>
    </source>
</evidence>
<proteinExistence type="predicted"/>
<organism evidence="7 8">
    <name type="scientific">Raoultibacter massiliensis</name>
    <dbReference type="NCBI Taxonomy" id="1852371"/>
    <lineage>
        <taxon>Bacteria</taxon>
        <taxon>Bacillati</taxon>
        <taxon>Actinomycetota</taxon>
        <taxon>Coriobacteriia</taxon>
        <taxon>Eggerthellales</taxon>
        <taxon>Eggerthellaceae</taxon>
        <taxon>Raoultibacter</taxon>
    </lineage>
</organism>
<keyword evidence="2" id="KW-0285">Flavoprotein</keyword>
<dbReference type="Gene3D" id="3.50.50.60">
    <property type="entry name" value="FAD/NAD(P)-binding domain"/>
    <property type="match status" value="1"/>
</dbReference>
<dbReference type="Proteomes" id="UP001487305">
    <property type="component" value="Unassembled WGS sequence"/>
</dbReference>
<dbReference type="InterPro" id="IPR019546">
    <property type="entry name" value="TAT_signal_bac_arc"/>
</dbReference>
<dbReference type="InterPro" id="IPR003953">
    <property type="entry name" value="FAD-dep_OxRdtase_2_FAD-bd"/>
</dbReference>
<feature type="region of interest" description="Disordered" evidence="5">
    <location>
        <begin position="35"/>
        <end position="61"/>
    </location>
</feature>
<keyword evidence="4" id="KW-0560">Oxidoreductase</keyword>
<keyword evidence="3" id="KW-0274">FAD</keyword>
<dbReference type="PANTHER" id="PTHR43400">
    <property type="entry name" value="FUMARATE REDUCTASE"/>
    <property type="match status" value="1"/>
</dbReference>
<reference evidence="7 8" key="1">
    <citation type="submission" date="2024-04" db="EMBL/GenBank/DDBJ databases">
        <title>Human intestinal bacterial collection.</title>
        <authorList>
            <person name="Pauvert C."/>
            <person name="Hitch T.C.A."/>
            <person name="Clavel T."/>
        </authorList>
    </citation>
    <scope>NUCLEOTIDE SEQUENCE [LARGE SCALE GENOMIC DNA]</scope>
    <source>
        <strain evidence="7 8">CLA-KB-H42</strain>
    </source>
</reference>
<dbReference type="InterPro" id="IPR027477">
    <property type="entry name" value="Succ_DH/fumarate_Rdtase_cat_sf"/>
</dbReference>
<dbReference type="Gene3D" id="3.90.700.10">
    <property type="entry name" value="Succinate dehydrogenase/fumarate reductase flavoprotein, catalytic domain"/>
    <property type="match status" value="1"/>
</dbReference>
<evidence type="ECO:0000313" key="7">
    <source>
        <dbReference type="EMBL" id="MEQ3364008.1"/>
    </source>
</evidence>
<dbReference type="InterPro" id="IPR036188">
    <property type="entry name" value="FAD/NAD-bd_sf"/>
</dbReference>
<dbReference type="PROSITE" id="PS51257">
    <property type="entry name" value="PROKAR_LIPOPROTEIN"/>
    <property type="match status" value="1"/>
</dbReference>
<evidence type="ECO:0000256" key="2">
    <source>
        <dbReference type="ARBA" id="ARBA00022630"/>
    </source>
</evidence>
<dbReference type="PANTHER" id="PTHR43400:SF10">
    <property type="entry name" value="3-OXOSTEROID 1-DEHYDROGENASE"/>
    <property type="match status" value="1"/>
</dbReference>
<evidence type="ECO:0000256" key="4">
    <source>
        <dbReference type="ARBA" id="ARBA00023002"/>
    </source>
</evidence>
<dbReference type="Pfam" id="PF00890">
    <property type="entry name" value="FAD_binding_2"/>
    <property type="match status" value="1"/>
</dbReference>
<evidence type="ECO:0000313" key="8">
    <source>
        <dbReference type="Proteomes" id="UP001487305"/>
    </source>
</evidence>
<sequence length="562" mass="58851">MEKISRPIERRSFLKGAASLGAAVGLGSLVACGGNPQASEPNAKSSSASDKKRSWETAPDAIAESEISETIEADVVVVGAGMAGMASFMYAAETGARTVLIEKTSSYNGRGLDFAAVDTRVQREAGIAIDKGKLVDDLVKSSGYKANGSLIKLWADHSGEIFDRLIDMTESDGGQVTLGSGSSASADAEDFTTRTYPTDHMFGGLVEGPLALIGRMEAAGKESDGQVLYDTKAEQLVKDDSGKVVGVVASKKDGSYLKVNASKGVILATGDYGNNPEMVEEWCPLVKNAEGSVYPNPDVNVGDGINMALWAGGTVQSGSHAAMVHPIFGGGAMSTASFLKVNSNGKRFCNENTTLPGISNMYMTSPDRVVWSIFDADFEEQMAKMSALSNYNNNTAGPLTKYFSEGKMDPANPGSPTDVVNLCLDEGTTVKADTIEELAAAIGVPGESLAETIERYNELVELGTDEDFGKDAADLQPIKTAPFFASSLTAKVLVIASGLNVNDQMQVLGEDDAPIDGLYAVGNVMGNFFANDYPICAPGLSHGRCLTLGALLGNAVATEAKL</sequence>
<keyword evidence="8" id="KW-1185">Reference proteome</keyword>
<dbReference type="InterPro" id="IPR050315">
    <property type="entry name" value="FAD-oxidoreductase_2"/>
</dbReference>
<evidence type="ECO:0000256" key="1">
    <source>
        <dbReference type="ARBA" id="ARBA00001974"/>
    </source>
</evidence>
<evidence type="ECO:0000256" key="5">
    <source>
        <dbReference type="SAM" id="MobiDB-lite"/>
    </source>
</evidence>
<dbReference type="PROSITE" id="PS51318">
    <property type="entry name" value="TAT"/>
    <property type="match status" value="1"/>
</dbReference>
<comment type="caution">
    <text evidence="7">The sequence shown here is derived from an EMBL/GenBank/DDBJ whole genome shotgun (WGS) entry which is preliminary data.</text>
</comment>
<dbReference type="SUPFAM" id="SSF51905">
    <property type="entry name" value="FAD/NAD(P)-binding domain"/>
    <property type="match status" value="1"/>
</dbReference>
<dbReference type="Pfam" id="PF10518">
    <property type="entry name" value="TAT_signal"/>
    <property type="match status" value="1"/>
</dbReference>